<dbReference type="InterPro" id="IPR006059">
    <property type="entry name" value="SBP"/>
</dbReference>
<dbReference type="GO" id="GO:1901982">
    <property type="term" value="F:maltose binding"/>
    <property type="evidence" value="ECO:0007669"/>
    <property type="project" value="TreeGrafter"/>
</dbReference>
<keyword evidence="7" id="KW-1185">Reference proteome</keyword>
<keyword evidence="3 5" id="KW-0732">Signal</keyword>
<feature type="region of interest" description="Disordered" evidence="4">
    <location>
        <begin position="28"/>
        <end position="47"/>
    </location>
</feature>
<protein>
    <submittedName>
        <fullName evidence="6">Extracellular solute-binding protein</fullName>
    </submittedName>
</protein>
<dbReference type="PROSITE" id="PS51257">
    <property type="entry name" value="PROKAR_LIPOPROTEIN"/>
    <property type="match status" value="1"/>
</dbReference>
<dbReference type="PANTHER" id="PTHR30061:SF50">
    <property type="entry name" value="MALTOSE_MALTODEXTRIN-BINDING PERIPLASMIC PROTEIN"/>
    <property type="match status" value="1"/>
</dbReference>
<organism evidence="6 7">
    <name type="scientific">Waltera intestinalis</name>
    <dbReference type="NCBI Taxonomy" id="2606635"/>
    <lineage>
        <taxon>Bacteria</taxon>
        <taxon>Bacillati</taxon>
        <taxon>Bacillota</taxon>
        <taxon>Clostridia</taxon>
        <taxon>Lachnospirales</taxon>
        <taxon>Lachnospiraceae</taxon>
        <taxon>Waltera</taxon>
    </lineage>
</organism>
<dbReference type="Gene3D" id="3.40.190.10">
    <property type="entry name" value="Periplasmic binding protein-like II"/>
    <property type="match status" value="2"/>
</dbReference>
<sequence length="443" mass="46043">MKKLVALAMSLTMAFSLVACGSSDTSNTSTDAAATTAASTEAAQTAPAEKQDVSLRIWGAEEDQTMLQGMIDSFKEHYADYANFDIQLGTESESTAKDTVLADIEAAADVYSFASDQLIDLVNAGALQSVDEMDAALEAYAGKSVADVKSANAPGSVDAATKDGTLYAFPMSADNGYFLYYNSELVTPEDAQTWDTLLAAAEKAGKKVGMTLASGWYNASFFYGAGFTTALNDDGSTALDWNGTSADGVTGVQVVQAMLNITGNSAFLPIADGDVSNQIASGDLCAVVSGTWDATAAQTAFGDGYAATKLPTYTCGDKQIQQGSVAGFKLVGVNKYSANAGWATLLADWITNEDNQAVRFAEREIGPSNIKIAGSEEVSSNTAIAALSEQSAYGVVQIVGGKYWDPTATFGEKVAQGQLKADDEAGIQAALDELVEGVSVPAE</sequence>
<comment type="caution">
    <text evidence="6">The sequence shown here is derived from an EMBL/GenBank/DDBJ whole genome shotgun (WGS) entry which is preliminary data.</text>
</comment>
<dbReference type="GO" id="GO:0055052">
    <property type="term" value="C:ATP-binding cassette (ABC) transporter complex, substrate-binding subunit-containing"/>
    <property type="evidence" value="ECO:0007669"/>
    <property type="project" value="TreeGrafter"/>
</dbReference>
<proteinExistence type="inferred from homology"/>
<gene>
    <name evidence="6" type="ORF">FYJ59_05045</name>
</gene>
<evidence type="ECO:0000313" key="7">
    <source>
        <dbReference type="Proteomes" id="UP000476055"/>
    </source>
</evidence>
<dbReference type="EMBL" id="VUMU01000004">
    <property type="protein sequence ID" value="MST57617.1"/>
    <property type="molecule type" value="Genomic_DNA"/>
</dbReference>
<feature type="chain" id="PRO_5039291626" evidence="5">
    <location>
        <begin position="20"/>
        <end position="443"/>
    </location>
</feature>
<name>A0A6L5YIY4_9FIRM</name>
<evidence type="ECO:0000256" key="5">
    <source>
        <dbReference type="SAM" id="SignalP"/>
    </source>
</evidence>
<dbReference type="GO" id="GO:0015768">
    <property type="term" value="P:maltose transport"/>
    <property type="evidence" value="ECO:0007669"/>
    <property type="project" value="TreeGrafter"/>
</dbReference>
<accession>A0A6L5YIY4</accession>
<feature type="signal peptide" evidence="5">
    <location>
        <begin position="1"/>
        <end position="19"/>
    </location>
</feature>
<dbReference type="GO" id="GO:0042956">
    <property type="term" value="P:maltodextrin transmembrane transport"/>
    <property type="evidence" value="ECO:0007669"/>
    <property type="project" value="TreeGrafter"/>
</dbReference>
<dbReference type="Proteomes" id="UP000476055">
    <property type="component" value="Unassembled WGS sequence"/>
</dbReference>
<evidence type="ECO:0000313" key="6">
    <source>
        <dbReference type="EMBL" id="MST57617.1"/>
    </source>
</evidence>
<comment type="similarity">
    <text evidence="1">Belongs to the bacterial solute-binding protein 1 family.</text>
</comment>
<evidence type="ECO:0000256" key="4">
    <source>
        <dbReference type="SAM" id="MobiDB-lite"/>
    </source>
</evidence>
<evidence type="ECO:0000256" key="3">
    <source>
        <dbReference type="ARBA" id="ARBA00022729"/>
    </source>
</evidence>
<dbReference type="SUPFAM" id="SSF53850">
    <property type="entry name" value="Periplasmic binding protein-like II"/>
    <property type="match status" value="1"/>
</dbReference>
<dbReference type="PANTHER" id="PTHR30061">
    <property type="entry name" value="MALTOSE-BINDING PERIPLASMIC PROTEIN"/>
    <property type="match status" value="1"/>
</dbReference>
<evidence type="ECO:0000256" key="2">
    <source>
        <dbReference type="ARBA" id="ARBA00022448"/>
    </source>
</evidence>
<dbReference type="Pfam" id="PF13416">
    <property type="entry name" value="SBP_bac_8"/>
    <property type="match status" value="1"/>
</dbReference>
<reference evidence="6 7" key="1">
    <citation type="submission" date="2019-08" db="EMBL/GenBank/DDBJ databases">
        <title>In-depth cultivation of the pig gut microbiome towards novel bacterial diversity and tailored functional studies.</title>
        <authorList>
            <person name="Wylensek D."/>
            <person name="Hitch T.C.A."/>
            <person name="Clavel T."/>
        </authorList>
    </citation>
    <scope>NUCLEOTIDE SEQUENCE [LARGE SCALE GENOMIC DNA]</scope>
    <source>
        <strain evidence="6 7">WCA3-601-WT-6H</strain>
    </source>
</reference>
<dbReference type="AlphaFoldDB" id="A0A6L5YIY4"/>
<evidence type="ECO:0000256" key="1">
    <source>
        <dbReference type="ARBA" id="ARBA00008520"/>
    </source>
</evidence>
<dbReference type="RefSeq" id="WP_154495689.1">
    <property type="nucleotide sequence ID" value="NZ_VUMU01000004.1"/>
</dbReference>
<keyword evidence="2" id="KW-0813">Transport</keyword>